<evidence type="ECO:0000313" key="2">
    <source>
        <dbReference type="Proteomes" id="UP000765224"/>
    </source>
</evidence>
<protein>
    <submittedName>
        <fullName evidence="1">RHS repeat-associated core domain-containing protein</fullName>
    </submittedName>
</protein>
<dbReference type="InterPro" id="IPR022385">
    <property type="entry name" value="Rhs_assc_core"/>
</dbReference>
<dbReference type="NCBIfam" id="TIGR03696">
    <property type="entry name" value="Rhs_assc_core"/>
    <property type="match status" value="1"/>
</dbReference>
<dbReference type="InterPro" id="IPR050708">
    <property type="entry name" value="T6SS_VgrG/RHS"/>
</dbReference>
<dbReference type="PANTHER" id="PTHR32305">
    <property type="match status" value="1"/>
</dbReference>
<keyword evidence="2" id="KW-1185">Reference proteome</keyword>
<dbReference type="Proteomes" id="UP000765224">
    <property type="component" value="Unassembled WGS sequence"/>
</dbReference>
<dbReference type="EMBL" id="JAHSTS010000001">
    <property type="protein sequence ID" value="MBV4456983.1"/>
    <property type="molecule type" value="Genomic_DNA"/>
</dbReference>
<comment type="caution">
    <text evidence="1">The sequence shown here is derived from an EMBL/GenBank/DDBJ whole genome shotgun (WGS) entry which is preliminary data.</text>
</comment>
<accession>A0ABS6P942</accession>
<name>A0ABS6P942_9PSED</name>
<evidence type="ECO:0000313" key="1">
    <source>
        <dbReference type="EMBL" id="MBV4456983.1"/>
    </source>
</evidence>
<proteinExistence type="predicted"/>
<reference evidence="1 2" key="1">
    <citation type="submission" date="2021-06" db="EMBL/GenBank/DDBJ databases">
        <title>Updating the genus Pseudomonas: Description of 43 new species and partition of the Pseudomonas putida group.</title>
        <authorList>
            <person name="Girard L."/>
            <person name="Lood C."/>
            <person name="Vandamme P."/>
            <person name="Rokni-Zadeh H."/>
            <person name="Van Noort V."/>
            <person name="Hofte M."/>
            <person name="Lavigne R."/>
            <person name="De Mot R."/>
        </authorList>
    </citation>
    <scope>NUCLEOTIDE SEQUENCE [LARGE SCALE GENOMIC DNA]</scope>
    <source>
        <strain evidence="1 2">COR58</strain>
    </source>
</reference>
<organism evidence="1 2">
    <name type="scientific">Pseudomonas ekonensis</name>
    <dbReference type="NCBI Taxonomy" id="2842353"/>
    <lineage>
        <taxon>Bacteria</taxon>
        <taxon>Pseudomonadati</taxon>
        <taxon>Pseudomonadota</taxon>
        <taxon>Gammaproteobacteria</taxon>
        <taxon>Pseudomonadales</taxon>
        <taxon>Pseudomonadaceae</taxon>
        <taxon>Pseudomonas</taxon>
    </lineage>
</organism>
<dbReference type="PANTHER" id="PTHR32305:SF15">
    <property type="entry name" value="PROTEIN RHSA-RELATED"/>
    <property type="match status" value="1"/>
</dbReference>
<gene>
    <name evidence="1" type="ORF">KVG96_03345</name>
</gene>
<sequence length="919" mass="101578">MASSVHRRTPSLTVQDSRGLAVREVAYWRKSAGDVAQSLITRQSYDLAGRLSGQSDPRLFADGHRPNLVTVRTLGGEPIRIDSVDAGRRLSLPGPANETQQRWDQRGNHWRYRHDPMLRVIAVAENQQDAVERYTYADSGADARHNLRGQLTGVLDPSGTIMFSQYGLLGQSLDEARRLAGETDAYITTRRFDPSGNAVLVTDAGGHRQESHYDIAGQLARVSLRLAGADGSEPVVRRRAYNAAGQLTEQLAGNGVLSTWFHDAADGRLIRQLAGKDQERPLQDLRYLYDPAGNVLRIEDHTQATVYFANQRVEPHRHFVYDSLYRLIETRGFEGDIPQQSPGLPQPVQPIDPGRRFGYAEHYRYDAGNNLVELQHVREGHSFTWQTVIDARSNRGVRQKAGQPDPVFTEHFDAHGNQLKLQPGALPLEWNSRDQLTRVTLLRHSNGLPDDEETYRYSQGERIHKCWLSHTPSVTHRREVHYLPGLQIHTRSDGQRLHVIELPGARCLHWLSGKPADIEADQLRYSLDDHLGSCSLELDRKAGVISLEHYYAFGGTAWWGAQSLLEASYKTVRHSGQEMDASGLYHYGARYYAPWLQRWVSADPAGDVDGLNLYAMVNNNPIRYIDVGGTGLEESQARQRIDEFSSVLNLTNSELKKLNYQLYNLTRKRDIYKTAAKKLAFSVATFAVAIKAGAAGAAGGAALGGLTGPAAPVVTPITAAVGGIVVADVVVKGMDQFGEKTGLGYSIMPDPATLSVKALQKKVAASPYSLQAIVGSFNPQTSQGLVKAGIETTARVIGKHLKIPYLKQALNIARQMSQLTEALNGSWGQGDLDQITLRLDELTTFLDREEARTLESFKTLAHASAENAQSKGTSGLSMTLVNEQTSIEENLKIARSAISHSRNLLSRVSQYLLEKQLAA</sequence>